<dbReference type="AlphaFoldDB" id="A0A392S2D5"/>
<feature type="compositionally biased region" description="Gly residues" evidence="1">
    <location>
        <begin position="31"/>
        <end position="40"/>
    </location>
</feature>
<keyword evidence="3" id="KW-1185">Reference proteome</keyword>
<sequence>MATARHPTTEGSSCGRTVADESPVGENASGDSGGGGGGGSIQDVRPLFLSVAALAYPPPSTKTLKSGGL</sequence>
<dbReference type="EMBL" id="LXQA010306471">
    <property type="protein sequence ID" value="MCI42592.1"/>
    <property type="molecule type" value="Genomic_DNA"/>
</dbReference>
<reference evidence="2 3" key="1">
    <citation type="journal article" date="2018" name="Front. Plant Sci.">
        <title>Red Clover (Trifolium pratense) and Zigzag Clover (T. medium) - A Picture of Genomic Similarities and Differences.</title>
        <authorList>
            <person name="Dluhosova J."/>
            <person name="Istvanek J."/>
            <person name="Nedelnik J."/>
            <person name="Repkova J."/>
        </authorList>
    </citation>
    <scope>NUCLEOTIDE SEQUENCE [LARGE SCALE GENOMIC DNA]</scope>
    <source>
        <strain evidence="3">cv. 10/8</strain>
        <tissue evidence="2">Leaf</tissue>
    </source>
</reference>
<evidence type="ECO:0000313" key="2">
    <source>
        <dbReference type="EMBL" id="MCI42592.1"/>
    </source>
</evidence>
<accession>A0A392S2D5</accession>
<feature type="non-terminal residue" evidence="2">
    <location>
        <position position="69"/>
    </location>
</feature>
<evidence type="ECO:0000313" key="3">
    <source>
        <dbReference type="Proteomes" id="UP000265520"/>
    </source>
</evidence>
<proteinExistence type="predicted"/>
<organism evidence="2 3">
    <name type="scientific">Trifolium medium</name>
    <dbReference type="NCBI Taxonomy" id="97028"/>
    <lineage>
        <taxon>Eukaryota</taxon>
        <taxon>Viridiplantae</taxon>
        <taxon>Streptophyta</taxon>
        <taxon>Embryophyta</taxon>
        <taxon>Tracheophyta</taxon>
        <taxon>Spermatophyta</taxon>
        <taxon>Magnoliopsida</taxon>
        <taxon>eudicotyledons</taxon>
        <taxon>Gunneridae</taxon>
        <taxon>Pentapetalae</taxon>
        <taxon>rosids</taxon>
        <taxon>fabids</taxon>
        <taxon>Fabales</taxon>
        <taxon>Fabaceae</taxon>
        <taxon>Papilionoideae</taxon>
        <taxon>50 kb inversion clade</taxon>
        <taxon>NPAAA clade</taxon>
        <taxon>Hologalegina</taxon>
        <taxon>IRL clade</taxon>
        <taxon>Trifolieae</taxon>
        <taxon>Trifolium</taxon>
    </lineage>
</organism>
<comment type="caution">
    <text evidence="2">The sequence shown here is derived from an EMBL/GenBank/DDBJ whole genome shotgun (WGS) entry which is preliminary data.</text>
</comment>
<dbReference type="Proteomes" id="UP000265520">
    <property type="component" value="Unassembled WGS sequence"/>
</dbReference>
<feature type="region of interest" description="Disordered" evidence="1">
    <location>
        <begin position="1"/>
        <end position="43"/>
    </location>
</feature>
<evidence type="ECO:0000256" key="1">
    <source>
        <dbReference type="SAM" id="MobiDB-lite"/>
    </source>
</evidence>
<name>A0A392S2D5_9FABA</name>
<protein>
    <submittedName>
        <fullName evidence="2">Uncharacterized protein</fullName>
    </submittedName>
</protein>